<reference evidence="1 2" key="1">
    <citation type="submission" date="2011-10" db="EMBL/GenBank/DDBJ databases">
        <authorList>
            <person name="Quillaguamn J."/>
            <person name="Guzmn D."/>
            <person name="Balderrama-Subieta A."/>
            <person name="Cardona-Ortuo C."/>
            <person name="Guevara-Martnez M."/>
            <person name="Callisaya-Quispe N."/>
        </authorList>
    </citation>
    <scope>NUCLEOTIDE SEQUENCE [LARGE SCALE GENOMIC DNA]</scope>
    <source>
        <strain evidence="1 2">LC1</strain>
    </source>
</reference>
<evidence type="ECO:0000313" key="2">
    <source>
        <dbReference type="Proteomes" id="UP000005756"/>
    </source>
</evidence>
<proteinExistence type="predicted"/>
<sequence>MWRVSLQDPHSTNLDPCQPFIGCFLPLLKDNHSVKPIY</sequence>
<dbReference type="AlphaFoldDB" id="A0A7U9C360"/>
<gene>
    <name evidence="1" type="ORF">KUC_1296</name>
</gene>
<dbReference type="Proteomes" id="UP000005756">
    <property type="component" value="Unassembled WGS sequence"/>
</dbReference>
<organism evidence="1 2">
    <name type="scientific">Vreelandella boliviensis LC1</name>
    <dbReference type="NCBI Taxonomy" id="1072583"/>
    <lineage>
        <taxon>Bacteria</taxon>
        <taxon>Pseudomonadati</taxon>
        <taxon>Pseudomonadota</taxon>
        <taxon>Gammaproteobacteria</taxon>
        <taxon>Oceanospirillales</taxon>
        <taxon>Halomonadaceae</taxon>
        <taxon>Vreelandella</taxon>
    </lineage>
</organism>
<protein>
    <submittedName>
        <fullName evidence="1">Uncharacterized protein</fullName>
    </submittedName>
</protein>
<accession>A0A7U9C360</accession>
<evidence type="ECO:0000313" key="1">
    <source>
        <dbReference type="EMBL" id="EHJ94338.1"/>
    </source>
</evidence>
<name>A0A7U9C360_9GAMM</name>
<dbReference type="EMBL" id="JH393257">
    <property type="protein sequence ID" value="EHJ94338.1"/>
    <property type="molecule type" value="Genomic_DNA"/>
</dbReference>